<protein>
    <recommendedName>
        <fullName evidence="11">ABC transporter domain-containing protein</fullName>
    </recommendedName>
</protein>
<dbReference type="InterPro" id="IPR043926">
    <property type="entry name" value="ABCG_dom"/>
</dbReference>
<dbReference type="InterPro" id="IPR013525">
    <property type="entry name" value="ABC2_TM"/>
</dbReference>
<dbReference type="PROSITE" id="PS00211">
    <property type="entry name" value="ABC_TRANSPORTER_1"/>
    <property type="match status" value="1"/>
</dbReference>
<keyword evidence="6" id="KW-0067">ATP-binding</keyword>
<dbReference type="SMART" id="SM00382">
    <property type="entry name" value="AAA"/>
    <property type="match status" value="1"/>
</dbReference>
<dbReference type="OrthoDB" id="66620at2759"/>
<comment type="caution">
    <text evidence="12">The sequence shown here is derived from an EMBL/GenBank/DDBJ whole genome shotgun (WGS) entry which is preliminary data.</text>
</comment>
<evidence type="ECO:0000256" key="6">
    <source>
        <dbReference type="ARBA" id="ARBA00022840"/>
    </source>
</evidence>
<evidence type="ECO:0000256" key="8">
    <source>
        <dbReference type="ARBA" id="ARBA00023136"/>
    </source>
</evidence>
<feature type="compositionally biased region" description="Polar residues" evidence="9">
    <location>
        <begin position="65"/>
        <end position="80"/>
    </location>
</feature>
<keyword evidence="3" id="KW-0813">Transport</keyword>
<organism evidence="12 13">
    <name type="scientific">Protea cynaroides</name>
    <dbReference type="NCBI Taxonomy" id="273540"/>
    <lineage>
        <taxon>Eukaryota</taxon>
        <taxon>Viridiplantae</taxon>
        <taxon>Streptophyta</taxon>
        <taxon>Embryophyta</taxon>
        <taxon>Tracheophyta</taxon>
        <taxon>Spermatophyta</taxon>
        <taxon>Magnoliopsida</taxon>
        <taxon>Proteales</taxon>
        <taxon>Proteaceae</taxon>
        <taxon>Protea</taxon>
    </lineage>
</organism>
<dbReference type="Pfam" id="PF00005">
    <property type="entry name" value="ABC_tran"/>
    <property type="match status" value="1"/>
</dbReference>
<dbReference type="EMBL" id="JAMYWD010000012">
    <property type="protein sequence ID" value="KAJ4952127.1"/>
    <property type="molecule type" value="Genomic_DNA"/>
</dbReference>
<keyword evidence="8 10" id="KW-0472">Membrane</keyword>
<evidence type="ECO:0000313" key="12">
    <source>
        <dbReference type="EMBL" id="KAJ4952127.1"/>
    </source>
</evidence>
<dbReference type="SUPFAM" id="SSF52540">
    <property type="entry name" value="P-loop containing nucleoside triphosphate hydrolases"/>
    <property type="match status" value="1"/>
</dbReference>
<dbReference type="Gene3D" id="3.40.50.300">
    <property type="entry name" value="P-loop containing nucleotide triphosphate hydrolases"/>
    <property type="match status" value="1"/>
</dbReference>
<evidence type="ECO:0000259" key="11">
    <source>
        <dbReference type="PROSITE" id="PS50893"/>
    </source>
</evidence>
<evidence type="ECO:0000256" key="7">
    <source>
        <dbReference type="ARBA" id="ARBA00022989"/>
    </source>
</evidence>
<dbReference type="InterPro" id="IPR017871">
    <property type="entry name" value="ABC_transporter-like_CS"/>
</dbReference>
<evidence type="ECO:0000256" key="3">
    <source>
        <dbReference type="ARBA" id="ARBA00022448"/>
    </source>
</evidence>
<evidence type="ECO:0000313" key="13">
    <source>
        <dbReference type="Proteomes" id="UP001141806"/>
    </source>
</evidence>
<dbReference type="AlphaFoldDB" id="A0A9Q0JUM4"/>
<dbReference type="Pfam" id="PF19055">
    <property type="entry name" value="ABC2_membrane_7"/>
    <property type="match status" value="1"/>
</dbReference>
<dbReference type="GO" id="GO:0005524">
    <property type="term" value="F:ATP binding"/>
    <property type="evidence" value="ECO:0007669"/>
    <property type="project" value="UniProtKB-KW"/>
</dbReference>
<dbReference type="Proteomes" id="UP001141806">
    <property type="component" value="Unassembled WGS sequence"/>
</dbReference>
<feature type="transmembrane region" description="Helical" evidence="10">
    <location>
        <begin position="679"/>
        <end position="703"/>
    </location>
</feature>
<feature type="transmembrane region" description="Helical" evidence="10">
    <location>
        <begin position="799"/>
        <end position="820"/>
    </location>
</feature>
<feature type="compositionally biased region" description="Low complexity" evidence="9">
    <location>
        <begin position="89"/>
        <end position="107"/>
    </location>
</feature>
<dbReference type="InterPro" id="IPR003439">
    <property type="entry name" value="ABC_transporter-like_ATP-bd"/>
</dbReference>
<comment type="subcellular location">
    <subcellularLocation>
        <location evidence="1">Membrane</location>
        <topology evidence="1">Multi-pass membrane protein</topology>
    </subcellularLocation>
</comment>
<feature type="transmembrane region" description="Helical" evidence="10">
    <location>
        <begin position="638"/>
        <end position="659"/>
    </location>
</feature>
<sequence length="840" mass="92920">MLQPSSRTNVQSQHVQFDETSFLYHNIPPTLNPIPPLVIQQPPLVITNDNIITNPTSHEAITSLSPTTSQSITAQPNQPEQPLLDSINPLSTSYTSSPSPSMDLSSPLPTPSPDPPPRHMVTQSQVGIVKSITKLNLLATKHPIGLVILSSTKDTEIGASSCSTNPSSAAGSHRHEHRMTLKDGGLEMDYYFDKEITQQSLAELLETDPLPKGGEAGSSISLETHGNGIVLTWEDLWVTVPVGRSGCKPILQGLTGYAQPGEVLAIMGPSGCGKSTLLDALAGRLGPSTRQHGNVLVNGEKQALAYGTSAYVTQDDLLMTTLTVEETVLYSAQLQLPNSMSRLEKKERAEMTIREMGLQDAMHTRIGGWGTSGISGGQKRRVSICIELLTHPKLLFLDEPTSGLDSAASYHVMKRIVNLSQQGGKTVITCIHQPTFEVSELFHNLCLLSCGRTIYFGAASAANEFFALNGFPCPTQRNPFDHYLRTINKDFDEDIEQGLGVRILTTDKKIDILVQSYKSSYICQQVRNQITRLSKKKGEALEKKSAQASFPTQCLVLIRRCFANMNRDLGYFWLRFAIYCLLCLCLGTIFYNIGSSFASIQARASLLMFVASLLTFMSIAGFPSIVEDMKIFGRERLNGHYGVGAFVISNTLASIPYAFLNSLVPGTIAYYLAGFQKEFGHFLYFILLLFVCLMLVESLMLVVASIVQNFLLGIIVGAGIQGLMMLNDGFVRLPSDLPRPLWRYPMYYISFHKYANQGFYKNEFQGLTFPNNQLGGPATLTGEEILKNLWEVKMDYSKWVDLTILFGMMGLYRLMFFLVVKSIEMVKVHRHVPPDRRCKS</sequence>
<dbReference type="GO" id="GO:0016887">
    <property type="term" value="F:ATP hydrolysis activity"/>
    <property type="evidence" value="ECO:0007669"/>
    <property type="project" value="InterPro"/>
</dbReference>
<evidence type="ECO:0000256" key="9">
    <source>
        <dbReference type="SAM" id="MobiDB-lite"/>
    </source>
</evidence>
<accession>A0A9Q0JUM4</accession>
<dbReference type="PROSITE" id="PS50893">
    <property type="entry name" value="ABC_TRANSPORTER_2"/>
    <property type="match status" value="1"/>
</dbReference>
<dbReference type="Pfam" id="PF01061">
    <property type="entry name" value="ABC2_membrane"/>
    <property type="match status" value="1"/>
</dbReference>
<evidence type="ECO:0000256" key="10">
    <source>
        <dbReference type="SAM" id="Phobius"/>
    </source>
</evidence>
<dbReference type="InterPro" id="IPR027417">
    <property type="entry name" value="P-loop_NTPase"/>
</dbReference>
<feature type="domain" description="ABC transporter" evidence="11">
    <location>
        <begin position="231"/>
        <end position="475"/>
    </location>
</feature>
<dbReference type="GO" id="GO:0016020">
    <property type="term" value="C:membrane"/>
    <property type="evidence" value="ECO:0007669"/>
    <property type="project" value="UniProtKB-SubCell"/>
</dbReference>
<evidence type="ECO:0000256" key="4">
    <source>
        <dbReference type="ARBA" id="ARBA00022692"/>
    </source>
</evidence>
<feature type="compositionally biased region" description="Polar residues" evidence="9">
    <location>
        <begin position="158"/>
        <end position="170"/>
    </location>
</feature>
<dbReference type="PANTHER" id="PTHR48042:SF19">
    <property type="entry name" value="OS09G0472100 PROTEIN"/>
    <property type="match status" value="1"/>
</dbReference>
<feature type="region of interest" description="Disordered" evidence="9">
    <location>
        <begin position="65"/>
        <end position="121"/>
    </location>
</feature>
<dbReference type="InterPro" id="IPR052215">
    <property type="entry name" value="Plant_ABCG"/>
</dbReference>
<feature type="region of interest" description="Disordered" evidence="9">
    <location>
        <begin position="157"/>
        <end position="176"/>
    </location>
</feature>
<keyword evidence="7 10" id="KW-1133">Transmembrane helix</keyword>
<feature type="transmembrane region" description="Helical" evidence="10">
    <location>
        <begin position="606"/>
        <end position="626"/>
    </location>
</feature>
<gene>
    <name evidence="12" type="ORF">NE237_028959</name>
</gene>
<name>A0A9Q0JUM4_9MAGN</name>
<keyword evidence="13" id="KW-1185">Reference proteome</keyword>
<evidence type="ECO:0000256" key="5">
    <source>
        <dbReference type="ARBA" id="ARBA00022741"/>
    </source>
</evidence>
<keyword evidence="5" id="KW-0547">Nucleotide-binding</keyword>
<keyword evidence="4 10" id="KW-0812">Transmembrane</keyword>
<dbReference type="InterPro" id="IPR003593">
    <property type="entry name" value="AAA+_ATPase"/>
</dbReference>
<evidence type="ECO:0000256" key="2">
    <source>
        <dbReference type="ARBA" id="ARBA00005814"/>
    </source>
</evidence>
<feature type="transmembrane region" description="Helical" evidence="10">
    <location>
        <begin position="710"/>
        <end position="731"/>
    </location>
</feature>
<evidence type="ECO:0000256" key="1">
    <source>
        <dbReference type="ARBA" id="ARBA00004141"/>
    </source>
</evidence>
<proteinExistence type="inferred from homology"/>
<dbReference type="FunFam" id="3.40.50.300:FF:001533">
    <property type="entry name" value="ABC transporter G family member 11"/>
    <property type="match status" value="1"/>
</dbReference>
<comment type="similarity">
    <text evidence="2">Belongs to the ABC transporter superfamily. ABCG family. Eye pigment precursor importer (TC 3.A.1.204) subfamily.</text>
</comment>
<dbReference type="PANTHER" id="PTHR48042">
    <property type="entry name" value="ABC TRANSPORTER G FAMILY MEMBER 11"/>
    <property type="match status" value="1"/>
</dbReference>
<dbReference type="GO" id="GO:0140359">
    <property type="term" value="F:ABC-type transporter activity"/>
    <property type="evidence" value="ECO:0007669"/>
    <property type="project" value="InterPro"/>
</dbReference>
<feature type="transmembrane region" description="Helical" evidence="10">
    <location>
        <begin position="572"/>
        <end position="594"/>
    </location>
</feature>
<reference evidence="12" key="1">
    <citation type="journal article" date="2023" name="Plant J.">
        <title>The genome of the king protea, Protea cynaroides.</title>
        <authorList>
            <person name="Chang J."/>
            <person name="Duong T.A."/>
            <person name="Schoeman C."/>
            <person name="Ma X."/>
            <person name="Roodt D."/>
            <person name="Barker N."/>
            <person name="Li Z."/>
            <person name="Van de Peer Y."/>
            <person name="Mizrachi E."/>
        </authorList>
    </citation>
    <scope>NUCLEOTIDE SEQUENCE</scope>
    <source>
        <tissue evidence="12">Young leaves</tissue>
    </source>
</reference>